<protein>
    <submittedName>
        <fullName evidence="2">Uncharacterized protein</fullName>
    </submittedName>
</protein>
<feature type="region of interest" description="Disordered" evidence="1">
    <location>
        <begin position="87"/>
        <end position="302"/>
    </location>
</feature>
<evidence type="ECO:0000256" key="1">
    <source>
        <dbReference type="SAM" id="MobiDB-lite"/>
    </source>
</evidence>
<accession>A0A835WCU9</accession>
<feature type="region of interest" description="Disordered" evidence="1">
    <location>
        <begin position="323"/>
        <end position="358"/>
    </location>
</feature>
<sequence>MARAKESREVARRVDQIVKAGVSEFEDDSKPAGPLPVAQMPALPPPPMTPPTGASKPAYQAGAPLSYNAEEEAADTSYFPEQVSLNIGGGGGGFGRPAAAPAAMFGAPPAQSSSLRSFQPMDSQAPLAQAPAPQPAMLPALGAQTQMRQQQQQQTYHQQQLYQQQQHYQQPQTLPSLQHQQPELAYEPQEAAAAPPPPPPPAPTDDIWSSLQSAYRIKDPPAGPASAHSKGSSGRGAGKGAPSGEVLVLGDDDPFSGGKGMVAPNLNGTMNRTSGFGGRGGQAGNTAQPSRPAAAAKSGGWGAGNMARAGELMIGAADDDWLEGGDARQQLPPAGGFGGRGAVSQRSDEYGGGYNQQPAAGLNKAPLAQGRHADDILCEDVEDVDMLLEDEMQRQGIADKNLANKLAAFDAQFNDDD</sequence>
<feature type="compositionally biased region" description="Polar residues" evidence="1">
    <location>
        <begin position="111"/>
        <end position="122"/>
    </location>
</feature>
<feature type="compositionally biased region" description="Pro residues" evidence="1">
    <location>
        <begin position="194"/>
        <end position="203"/>
    </location>
</feature>
<feature type="compositionally biased region" description="Low complexity" evidence="1">
    <location>
        <begin position="96"/>
        <end position="110"/>
    </location>
</feature>
<evidence type="ECO:0000313" key="3">
    <source>
        <dbReference type="Proteomes" id="UP000613740"/>
    </source>
</evidence>
<feature type="region of interest" description="Disordered" evidence="1">
    <location>
        <begin position="21"/>
        <end position="75"/>
    </location>
</feature>
<dbReference type="EMBL" id="JAEHOD010000028">
    <property type="protein sequence ID" value="KAG2444976.1"/>
    <property type="molecule type" value="Genomic_DNA"/>
</dbReference>
<keyword evidence="3" id="KW-1185">Reference proteome</keyword>
<gene>
    <name evidence="2" type="ORF">HYH02_008847</name>
</gene>
<organism evidence="2 3">
    <name type="scientific">Chlamydomonas schloesseri</name>
    <dbReference type="NCBI Taxonomy" id="2026947"/>
    <lineage>
        <taxon>Eukaryota</taxon>
        <taxon>Viridiplantae</taxon>
        <taxon>Chlorophyta</taxon>
        <taxon>core chlorophytes</taxon>
        <taxon>Chlorophyceae</taxon>
        <taxon>CS clade</taxon>
        <taxon>Chlamydomonadales</taxon>
        <taxon>Chlamydomonadaceae</taxon>
        <taxon>Chlamydomonas</taxon>
    </lineage>
</organism>
<dbReference type="AlphaFoldDB" id="A0A835WCU9"/>
<evidence type="ECO:0000313" key="2">
    <source>
        <dbReference type="EMBL" id="KAG2444976.1"/>
    </source>
</evidence>
<comment type="caution">
    <text evidence="2">The sequence shown here is derived from an EMBL/GenBank/DDBJ whole genome shotgun (WGS) entry which is preliminary data.</text>
</comment>
<dbReference type="OrthoDB" id="546603at2759"/>
<name>A0A835WCU9_9CHLO</name>
<dbReference type="Proteomes" id="UP000613740">
    <property type="component" value="Unassembled WGS sequence"/>
</dbReference>
<proteinExistence type="predicted"/>
<reference evidence="2" key="1">
    <citation type="journal article" date="2020" name="bioRxiv">
        <title>Comparative genomics of Chlamydomonas.</title>
        <authorList>
            <person name="Craig R.J."/>
            <person name="Hasan A.R."/>
            <person name="Ness R.W."/>
            <person name="Keightley P.D."/>
        </authorList>
    </citation>
    <scope>NUCLEOTIDE SEQUENCE</scope>
    <source>
        <strain evidence="2">CCAP 11/173</strain>
    </source>
</reference>
<feature type="compositionally biased region" description="Low complexity" evidence="1">
    <location>
        <begin position="124"/>
        <end position="193"/>
    </location>
</feature>